<evidence type="ECO:0000313" key="2">
    <source>
        <dbReference type="Proteomes" id="UP001150217"/>
    </source>
</evidence>
<accession>A0ABQ8V6W8</accession>
<dbReference type="EMBL" id="JANVFT010000070">
    <property type="protein sequence ID" value="KAJ4476515.1"/>
    <property type="molecule type" value="Genomic_DNA"/>
</dbReference>
<evidence type="ECO:0000313" key="1">
    <source>
        <dbReference type="EMBL" id="KAJ4476515.1"/>
    </source>
</evidence>
<reference evidence="1" key="1">
    <citation type="submission" date="2022-08" db="EMBL/GenBank/DDBJ databases">
        <title>A Global Phylogenomic Analysis of the Shiitake Genus Lentinula.</title>
        <authorList>
            <consortium name="DOE Joint Genome Institute"/>
            <person name="Sierra-Patev S."/>
            <person name="Min B."/>
            <person name="Naranjo-Ortiz M."/>
            <person name="Looney B."/>
            <person name="Konkel Z."/>
            <person name="Slot J.C."/>
            <person name="Sakamoto Y."/>
            <person name="Steenwyk J.L."/>
            <person name="Rokas A."/>
            <person name="Carro J."/>
            <person name="Camarero S."/>
            <person name="Ferreira P."/>
            <person name="Molpeceres G."/>
            <person name="Ruiz-Duenas F.J."/>
            <person name="Serrano A."/>
            <person name="Henrissat B."/>
            <person name="Drula E."/>
            <person name="Hughes K.W."/>
            <person name="Mata J.L."/>
            <person name="Ishikawa N.K."/>
            <person name="Vargas-Isla R."/>
            <person name="Ushijima S."/>
            <person name="Smith C.A."/>
            <person name="Ahrendt S."/>
            <person name="Andreopoulos W."/>
            <person name="He G."/>
            <person name="Labutti K."/>
            <person name="Lipzen A."/>
            <person name="Ng V."/>
            <person name="Riley R."/>
            <person name="Sandor L."/>
            <person name="Barry K."/>
            <person name="Martinez A.T."/>
            <person name="Xiao Y."/>
            <person name="Gibbons J.G."/>
            <person name="Terashima K."/>
            <person name="Grigoriev I.V."/>
            <person name="Hibbett D.S."/>
        </authorList>
    </citation>
    <scope>NUCLEOTIDE SEQUENCE</scope>
    <source>
        <strain evidence="1">RHP3577 ss4</strain>
    </source>
</reference>
<gene>
    <name evidence="1" type="ORF">C8R41DRAFT_923270</name>
</gene>
<proteinExistence type="predicted"/>
<comment type="caution">
    <text evidence="1">The sequence shown here is derived from an EMBL/GenBank/DDBJ whole genome shotgun (WGS) entry which is preliminary data.</text>
</comment>
<dbReference type="Proteomes" id="UP001150217">
    <property type="component" value="Unassembled WGS sequence"/>
</dbReference>
<name>A0ABQ8V6W8_9AGAR</name>
<keyword evidence="2" id="KW-1185">Reference proteome</keyword>
<sequence>MQQYLETVLVFDFMLKPNHHFSLHVVTDLETMGPGHAQSTPVFERINHSLQELNANQHLGEVEATMLTAYCRQANLELILDHNADVRQDIDEALNALKNIEREDHRGMFAGTDLLVWSSTEFKATPFWIQHSTPDRITDHLCGIYNVPRSHWSSTLTRQAHNLAGVAIGRVIYSHRVRQNSVVSCHDNTFLAGTIDKVFTHSHSHPVTQQWNTITYLEVLAMEAIDKWDDLYRQLHCGWLCLQMPITPRTLTIPLSSLVSHFVRTELSLAVKGNPVTHVYPVPKAFFDNNSALPTPTS</sequence>
<protein>
    <submittedName>
        <fullName evidence="1">Uncharacterized protein</fullName>
    </submittedName>
</protein>
<organism evidence="1 2">
    <name type="scientific">Lentinula lateritia</name>
    <dbReference type="NCBI Taxonomy" id="40482"/>
    <lineage>
        <taxon>Eukaryota</taxon>
        <taxon>Fungi</taxon>
        <taxon>Dikarya</taxon>
        <taxon>Basidiomycota</taxon>
        <taxon>Agaricomycotina</taxon>
        <taxon>Agaricomycetes</taxon>
        <taxon>Agaricomycetidae</taxon>
        <taxon>Agaricales</taxon>
        <taxon>Marasmiineae</taxon>
        <taxon>Omphalotaceae</taxon>
        <taxon>Lentinula</taxon>
    </lineage>
</organism>